<dbReference type="EMBL" id="JAAGUZ010000234">
    <property type="protein sequence ID" value="NEW48376.1"/>
    <property type="molecule type" value="Genomic_DNA"/>
</dbReference>
<evidence type="ECO:0000256" key="1">
    <source>
        <dbReference type="ARBA" id="ARBA00022714"/>
    </source>
</evidence>
<organism evidence="4 5">
    <name type="scientific">Nocardia cyriacigeorgica</name>
    <dbReference type="NCBI Taxonomy" id="135487"/>
    <lineage>
        <taxon>Bacteria</taxon>
        <taxon>Bacillati</taxon>
        <taxon>Actinomycetota</taxon>
        <taxon>Actinomycetes</taxon>
        <taxon>Mycobacteriales</taxon>
        <taxon>Nocardiaceae</taxon>
        <taxon>Nocardia</taxon>
    </lineage>
</organism>
<dbReference type="InterPro" id="IPR008333">
    <property type="entry name" value="Cbr1-like_FAD-bd_dom"/>
</dbReference>
<reference evidence="4 5" key="1">
    <citation type="submission" date="2020-01" db="EMBL/GenBank/DDBJ databases">
        <title>Genetics and antimicrobial susceptibilities of Nocardia species isolated from the soil; a comparison with species isolated from humans.</title>
        <authorList>
            <person name="Carrasco G."/>
            <person name="Monzon S."/>
            <person name="Sansegundo M."/>
            <person name="Garcia E."/>
            <person name="Garrido N."/>
            <person name="Medina M.J."/>
            <person name="Villalon P."/>
            <person name="Ramirez-Arocha A.C."/>
            <person name="Jimenez P."/>
            <person name="Cuesta I."/>
            <person name="Valdezate S."/>
        </authorList>
    </citation>
    <scope>NUCLEOTIDE SEQUENCE [LARGE SCALE GENOMIC DNA]</scope>
    <source>
        <strain evidence="4 5">CNM20110639</strain>
    </source>
</reference>
<feature type="non-terminal residue" evidence="4">
    <location>
        <position position="1"/>
    </location>
</feature>
<keyword evidence="1" id="KW-0479">Metal-binding</keyword>
<comment type="caution">
    <text evidence="4">The sequence shown here is derived from an EMBL/GenBank/DDBJ whole genome shotgun (WGS) entry which is preliminary data.</text>
</comment>
<dbReference type="Pfam" id="PF00970">
    <property type="entry name" value="FAD_binding_6"/>
    <property type="match status" value="1"/>
</dbReference>
<keyword evidence="1" id="KW-0001">2Fe-2S</keyword>
<evidence type="ECO:0000313" key="5">
    <source>
        <dbReference type="Proteomes" id="UP000468928"/>
    </source>
</evidence>
<evidence type="ECO:0000259" key="3">
    <source>
        <dbReference type="Pfam" id="PF00970"/>
    </source>
</evidence>
<dbReference type="InterPro" id="IPR017938">
    <property type="entry name" value="Riboflavin_synthase-like_b-brl"/>
</dbReference>
<evidence type="ECO:0000256" key="2">
    <source>
        <dbReference type="ARBA" id="ARBA00023014"/>
    </source>
</evidence>
<protein>
    <submittedName>
        <fullName evidence="4">Flavoprotein</fullName>
    </submittedName>
</protein>
<dbReference type="RefSeq" id="WP_256668708.1">
    <property type="nucleotide sequence ID" value="NZ_JAAGUZ010000234.1"/>
</dbReference>
<evidence type="ECO:0000313" key="4">
    <source>
        <dbReference type="EMBL" id="NEW48376.1"/>
    </source>
</evidence>
<dbReference type="AlphaFoldDB" id="A0A6P1DC97"/>
<keyword evidence="1" id="KW-0408">Iron</keyword>
<keyword evidence="2" id="KW-0411">Iron-sulfur</keyword>
<sequence length="78" mass="8402">MWRYLSPAIPANPYGEIEFHVRKVRGGWVSPAIVNDTTVGNTVVGDRWLLGAPLGGLGIPRNTKRKMLMIGCGTGIAP</sequence>
<name>A0A6P1DC97_9NOCA</name>
<feature type="domain" description="Flavoprotein pyridine nucleotide cytochrome reductase-like FAD-binding" evidence="3">
    <location>
        <begin position="1"/>
        <end position="43"/>
    </location>
</feature>
<gene>
    <name evidence="4" type="ORF">GV789_28830</name>
</gene>
<proteinExistence type="predicted"/>
<accession>A0A6P1DC97</accession>
<dbReference type="GO" id="GO:0051537">
    <property type="term" value="F:2 iron, 2 sulfur cluster binding"/>
    <property type="evidence" value="ECO:0007669"/>
    <property type="project" value="UniProtKB-KW"/>
</dbReference>
<dbReference type="Proteomes" id="UP000468928">
    <property type="component" value="Unassembled WGS sequence"/>
</dbReference>
<feature type="non-terminal residue" evidence="4">
    <location>
        <position position="78"/>
    </location>
</feature>
<dbReference type="SUPFAM" id="SSF63380">
    <property type="entry name" value="Riboflavin synthase domain-like"/>
    <property type="match status" value="1"/>
</dbReference>